<keyword evidence="2" id="KW-1185">Reference proteome</keyword>
<gene>
    <name evidence="1" type="ORF">CPELLU_LOCUS12513</name>
</gene>
<accession>A0A9N9I010</accession>
<evidence type="ECO:0000313" key="2">
    <source>
        <dbReference type="Proteomes" id="UP000789759"/>
    </source>
</evidence>
<reference evidence="1" key="1">
    <citation type="submission" date="2021-06" db="EMBL/GenBank/DDBJ databases">
        <authorList>
            <person name="Kallberg Y."/>
            <person name="Tangrot J."/>
            <person name="Rosling A."/>
        </authorList>
    </citation>
    <scope>NUCLEOTIDE SEQUENCE</scope>
    <source>
        <strain evidence="1">FL966</strain>
    </source>
</reference>
<organism evidence="1 2">
    <name type="scientific">Cetraspora pellucida</name>
    <dbReference type="NCBI Taxonomy" id="1433469"/>
    <lineage>
        <taxon>Eukaryota</taxon>
        <taxon>Fungi</taxon>
        <taxon>Fungi incertae sedis</taxon>
        <taxon>Mucoromycota</taxon>
        <taxon>Glomeromycotina</taxon>
        <taxon>Glomeromycetes</taxon>
        <taxon>Diversisporales</taxon>
        <taxon>Gigasporaceae</taxon>
        <taxon>Cetraspora</taxon>
    </lineage>
</organism>
<name>A0A9N9I010_9GLOM</name>
<proteinExistence type="predicted"/>
<protein>
    <submittedName>
        <fullName evidence="1">20221_t:CDS:1</fullName>
    </submittedName>
</protein>
<dbReference type="AlphaFoldDB" id="A0A9N9I010"/>
<dbReference type="Proteomes" id="UP000789759">
    <property type="component" value="Unassembled WGS sequence"/>
</dbReference>
<dbReference type="OrthoDB" id="2441009at2759"/>
<dbReference type="EMBL" id="CAJVQA010012203">
    <property type="protein sequence ID" value="CAG8714530.1"/>
    <property type="molecule type" value="Genomic_DNA"/>
</dbReference>
<comment type="caution">
    <text evidence="1">The sequence shown here is derived from an EMBL/GenBank/DDBJ whole genome shotgun (WGS) entry which is preliminary data.</text>
</comment>
<evidence type="ECO:0000313" key="1">
    <source>
        <dbReference type="EMBL" id="CAG8714530.1"/>
    </source>
</evidence>
<sequence>MSNNIDNNLNPIDDCLASSSMNKKSNPEGQPRAKVLDSYTIDAKNRKYYSIRCQYCSKYWQKGISFIIESHLANESKLQMYWLLEIRKELEYYGKDLTEEELQACTNMATIPVLEVDIFNINDDIFDDDKSYIMNQHTNFTLVNSDTFVASETKLNIEDIADLTLSFFNNNNMETYCENFKLQSKPTSSKGHGNMNFEASNVVDEVLGLEDDNNQL</sequence>